<sequence>MNQQQSYPDHPDRFTYWFQVLSRESLTGRCYWEVEGRRSLFGYNDKSWSLDCYTERYTFYHNNNLTPVSGPVSSGIGVYLDHRAGILSFYSVAETMTLLHRVKTTFTQPLHAGIFVNNENSTFVNLK</sequence>
<dbReference type="Pfam" id="PF13765">
    <property type="entry name" value="PRY"/>
    <property type="match status" value="1"/>
</dbReference>
<dbReference type="EMBL" id="JAHUTJ010046566">
    <property type="protein sequence ID" value="MED6282439.1"/>
    <property type="molecule type" value="Genomic_DNA"/>
</dbReference>
<dbReference type="PANTHER" id="PTHR25465">
    <property type="entry name" value="B-BOX DOMAIN CONTAINING"/>
    <property type="match status" value="1"/>
</dbReference>
<dbReference type="PANTHER" id="PTHR25465:SF5">
    <property type="entry name" value="E3 UBIQUITIN_ISG15 LIGASE TRIM25-RELATED"/>
    <property type="match status" value="1"/>
</dbReference>
<protein>
    <recommendedName>
        <fullName evidence="4">B30.2/SPRY domain-containing protein</fullName>
    </recommendedName>
</protein>
<evidence type="ECO:0000313" key="6">
    <source>
        <dbReference type="Proteomes" id="UP001352852"/>
    </source>
</evidence>
<evidence type="ECO:0000256" key="2">
    <source>
        <dbReference type="ARBA" id="ARBA00022771"/>
    </source>
</evidence>
<dbReference type="PROSITE" id="PS50188">
    <property type="entry name" value="B302_SPRY"/>
    <property type="match status" value="1"/>
</dbReference>
<dbReference type="Pfam" id="PF00622">
    <property type="entry name" value="SPRY"/>
    <property type="match status" value="1"/>
</dbReference>
<dbReference type="Proteomes" id="UP001352852">
    <property type="component" value="Unassembled WGS sequence"/>
</dbReference>
<evidence type="ECO:0000256" key="1">
    <source>
        <dbReference type="ARBA" id="ARBA00022723"/>
    </source>
</evidence>
<gene>
    <name evidence="5" type="ORF">CHARACLAT_032169</name>
</gene>
<comment type="caution">
    <text evidence="5">The sequence shown here is derived from an EMBL/GenBank/DDBJ whole genome shotgun (WGS) entry which is preliminary data.</text>
</comment>
<reference evidence="5 6" key="1">
    <citation type="submission" date="2021-06" db="EMBL/GenBank/DDBJ databases">
        <authorList>
            <person name="Palmer J.M."/>
        </authorList>
    </citation>
    <scope>NUCLEOTIDE SEQUENCE [LARGE SCALE GENOMIC DNA]</scope>
    <source>
        <strain evidence="5 6">CL_MEX2019</strain>
        <tissue evidence="5">Muscle</tissue>
    </source>
</reference>
<evidence type="ECO:0000256" key="3">
    <source>
        <dbReference type="ARBA" id="ARBA00022833"/>
    </source>
</evidence>
<dbReference type="InterPro" id="IPR013320">
    <property type="entry name" value="ConA-like_dom_sf"/>
</dbReference>
<keyword evidence="1" id="KW-0479">Metal-binding</keyword>
<dbReference type="InterPro" id="IPR006574">
    <property type="entry name" value="PRY"/>
</dbReference>
<accession>A0ABU7E5E2</accession>
<dbReference type="InterPro" id="IPR003877">
    <property type="entry name" value="SPRY_dom"/>
</dbReference>
<keyword evidence="3" id="KW-0862">Zinc</keyword>
<name>A0ABU7E5E2_9TELE</name>
<keyword evidence="6" id="KW-1185">Reference proteome</keyword>
<dbReference type="InterPro" id="IPR043136">
    <property type="entry name" value="B30.2/SPRY_sf"/>
</dbReference>
<dbReference type="SUPFAM" id="SSF49899">
    <property type="entry name" value="Concanavalin A-like lectins/glucanases"/>
    <property type="match status" value="1"/>
</dbReference>
<dbReference type="InterPro" id="IPR051051">
    <property type="entry name" value="E3_ubiq-ligase_TRIM/RNF"/>
</dbReference>
<evidence type="ECO:0000259" key="4">
    <source>
        <dbReference type="PROSITE" id="PS50188"/>
    </source>
</evidence>
<dbReference type="InterPro" id="IPR001870">
    <property type="entry name" value="B30.2/SPRY"/>
</dbReference>
<proteinExistence type="predicted"/>
<organism evidence="5 6">
    <name type="scientific">Characodon lateralis</name>
    <dbReference type="NCBI Taxonomy" id="208331"/>
    <lineage>
        <taxon>Eukaryota</taxon>
        <taxon>Metazoa</taxon>
        <taxon>Chordata</taxon>
        <taxon>Craniata</taxon>
        <taxon>Vertebrata</taxon>
        <taxon>Euteleostomi</taxon>
        <taxon>Actinopterygii</taxon>
        <taxon>Neopterygii</taxon>
        <taxon>Teleostei</taxon>
        <taxon>Neoteleostei</taxon>
        <taxon>Acanthomorphata</taxon>
        <taxon>Ovalentaria</taxon>
        <taxon>Atherinomorphae</taxon>
        <taxon>Cyprinodontiformes</taxon>
        <taxon>Goodeidae</taxon>
        <taxon>Characodon</taxon>
    </lineage>
</organism>
<keyword evidence="2" id="KW-0863">Zinc-finger</keyword>
<evidence type="ECO:0000313" key="5">
    <source>
        <dbReference type="EMBL" id="MED6282439.1"/>
    </source>
</evidence>
<feature type="domain" description="B30.2/SPRY" evidence="4">
    <location>
        <begin position="1"/>
        <end position="127"/>
    </location>
</feature>
<dbReference type="Gene3D" id="2.60.120.920">
    <property type="match status" value="2"/>
</dbReference>